<evidence type="ECO:0000256" key="10">
    <source>
        <dbReference type="ARBA" id="ARBA00022598"/>
    </source>
</evidence>
<dbReference type="FunFam" id="3.40.1190.10:FF:000004">
    <property type="entry name" value="Dihydrofolate synthase/folylpolyglutamate synthase"/>
    <property type="match status" value="1"/>
</dbReference>
<evidence type="ECO:0000256" key="12">
    <source>
        <dbReference type="ARBA" id="ARBA00022741"/>
    </source>
</evidence>
<dbReference type="Pfam" id="PF08245">
    <property type="entry name" value="Mur_ligase_M"/>
    <property type="match status" value="1"/>
</dbReference>
<keyword evidence="27" id="KW-1185">Reference proteome</keyword>
<dbReference type="InterPro" id="IPR004101">
    <property type="entry name" value="Mur_ligase_C"/>
</dbReference>
<keyword evidence="11" id="KW-0479">Metal-binding</keyword>
<reference evidence="26 27" key="1">
    <citation type="submission" date="2019-03" db="EMBL/GenBank/DDBJ databases">
        <title>Genomic Encyclopedia of Type Strains, Phase IV (KMG-IV): sequencing the most valuable type-strain genomes for metagenomic binning, comparative biology and taxonomic classification.</title>
        <authorList>
            <person name="Goeker M."/>
        </authorList>
    </citation>
    <scope>NUCLEOTIDE SEQUENCE [LARGE SCALE GENOMIC DNA]</scope>
    <source>
        <strain evidence="26 27">DSM 18577</strain>
    </source>
</reference>
<dbReference type="GO" id="GO:0004326">
    <property type="term" value="F:tetrahydrofolylpolyglutamate synthase activity"/>
    <property type="evidence" value="ECO:0007669"/>
    <property type="project" value="UniProtKB-EC"/>
</dbReference>
<dbReference type="EC" id="6.3.2.17" evidence="8"/>
<evidence type="ECO:0000256" key="14">
    <source>
        <dbReference type="ARBA" id="ARBA00022842"/>
    </source>
</evidence>
<evidence type="ECO:0000256" key="16">
    <source>
        <dbReference type="ARBA" id="ARBA00030048"/>
    </source>
</evidence>
<dbReference type="AlphaFoldDB" id="A0A4R1JAF6"/>
<evidence type="ECO:0000256" key="6">
    <source>
        <dbReference type="ARBA" id="ARBA00011245"/>
    </source>
</evidence>
<keyword evidence="14" id="KW-0460">Magnesium</keyword>
<dbReference type="PANTHER" id="PTHR11136">
    <property type="entry name" value="FOLYLPOLYGLUTAMATE SYNTHASE-RELATED"/>
    <property type="match status" value="1"/>
</dbReference>
<keyword evidence="10 23" id="KW-0436">Ligase</keyword>
<comment type="catalytic activity">
    <reaction evidence="21">
        <text>(6R)-5,10-methylenetetrahydrofolyl-(gamma-L-Glu)(n) + L-glutamate + ATP = (6R)-5,10-methylenetetrahydrofolyl-(gamma-L-Glu)(n+1) + ADP + phosphate + H(+)</text>
        <dbReference type="Rhea" id="RHEA:51912"/>
        <dbReference type="Rhea" id="RHEA-COMP:13257"/>
        <dbReference type="Rhea" id="RHEA-COMP:13258"/>
        <dbReference type="ChEBI" id="CHEBI:15378"/>
        <dbReference type="ChEBI" id="CHEBI:29985"/>
        <dbReference type="ChEBI" id="CHEBI:30616"/>
        <dbReference type="ChEBI" id="CHEBI:43474"/>
        <dbReference type="ChEBI" id="CHEBI:136572"/>
        <dbReference type="ChEBI" id="CHEBI:456216"/>
        <dbReference type="EC" id="6.3.2.17"/>
    </reaction>
</comment>
<evidence type="ECO:0000256" key="17">
    <source>
        <dbReference type="ARBA" id="ARBA00030592"/>
    </source>
</evidence>
<comment type="catalytic activity">
    <reaction evidence="22">
        <text>7,8-dihydropteroate + L-glutamate + ATP = 7,8-dihydrofolate + ADP + phosphate + H(+)</text>
        <dbReference type="Rhea" id="RHEA:23584"/>
        <dbReference type="ChEBI" id="CHEBI:15378"/>
        <dbReference type="ChEBI" id="CHEBI:17839"/>
        <dbReference type="ChEBI" id="CHEBI:29985"/>
        <dbReference type="ChEBI" id="CHEBI:30616"/>
        <dbReference type="ChEBI" id="CHEBI:43474"/>
        <dbReference type="ChEBI" id="CHEBI:57451"/>
        <dbReference type="ChEBI" id="CHEBI:456216"/>
        <dbReference type="EC" id="6.3.2.12"/>
    </reaction>
</comment>
<dbReference type="EMBL" id="SMGD01000014">
    <property type="protein sequence ID" value="TCK47467.1"/>
    <property type="molecule type" value="Genomic_DNA"/>
</dbReference>
<keyword evidence="15" id="KW-0289">Folate biosynthesis</keyword>
<evidence type="ECO:0000256" key="22">
    <source>
        <dbReference type="ARBA" id="ARBA00049161"/>
    </source>
</evidence>
<evidence type="ECO:0000256" key="11">
    <source>
        <dbReference type="ARBA" id="ARBA00022723"/>
    </source>
</evidence>
<evidence type="ECO:0000313" key="27">
    <source>
        <dbReference type="Proteomes" id="UP000295565"/>
    </source>
</evidence>
<comment type="caution">
    <text evidence="26">The sequence shown here is derived from an EMBL/GenBank/DDBJ whole genome shotgun (WGS) entry which is preliminary data.</text>
</comment>
<evidence type="ECO:0000256" key="20">
    <source>
        <dbReference type="ARBA" id="ARBA00047808"/>
    </source>
</evidence>
<evidence type="ECO:0000313" key="26">
    <source>
        <dbReference type="EMBL" id="TCK47467.1"/>
    </source>
</evidence>
<dbReference type="InterPro" id="IPR036565">
    <property type="entry name" value="Mur-like_cat_sf"/>
</dbReference>
<name>A0A4R1JAF6_9GAMM</name>
<evidence type="ECO:0000256" key="9">
    <source>
        <dbReference type="ARBA" id="ARBA00019357"/>
    </source>
</evidence>
<comment type="catalytic activity">
    <reaction evidence="19">
        <text>(6S)-5,6,7,8-tetrahydrofolyl-(gamma-L-Glu)(n) + L-glutamate + ATP = (6S)-5,6,7,8-tetrahydrofolyl-(gamma-L-Glu)(n+1) + ADP + phosphate + H(+)</text>
        <dbReference type="Rhea" id="RHEA:10580"/>
        <dbReference type="Rhea" id="RHEA-COMP:14738"/>
        <dbReference type="Rhea" id="RHEA-COMP:14740"/>
        <dbReference type="ChEBI" id="CHEBI:15378"/>
        <dbReference type="ChEBI" id="CHEBI:29985"/>
        <dbReference type="ChEBI" id="CHEBI:30616"/>
        <dbReference type="ChEBI" id="CHEBI:43474"/>
        <dbReference type="ChEBI" id="CHEBI:141005"/>
        <dbReference type="ChEBI" id="CHEBI:456216"/>
        <dbReference type="EC" id="6.3.2.17"/>
    </reaction>
</comment>
<dbReference type="GO" id="GO:0005737">
    <property type="term" value="C:cytoplasm"/>
    <property type="evidence" value="ECO:0007669"/>
    <property type="project" value="TreeGrafter"/>
</dbReference>
<dbReference type="InterPro" id="IPR018109">
    <property type="entry name" value="Folylpolyglutamate_synth_CS"/>
</dbReference>
<dbReference type="Gene3D" id="3.40.1190.10">
    <property type="entry name" value="Mur-like, catalytic domain"/>
    <property type="match status" value="1"/>
</dbReference>
<dbReference type="InterPro" id="IPR001645">
    <property type="entry name" value="Folylpolyglutamate_synth"/>
</dbReference>
<evidence type="ECO:0000256" key="18">
    <source>
        <dbReference type="ARBA" id="ARBA00032510"/>
    </source>
</evidence>
<evidence type="ECO:0000256" key="4">
    <source>
        <dbReference type="ARBA" id="ARBA00005150"/>
    </source>
</evidence>
<comment type="pathway">
    <text evidence="4">Cofactor biosynthesis; tetrahydrofolylpolyglutamate biosynthesis.</text>
</comment>
<dbReference type="SUPFAM" id="SSF53244">
    <property type="entry name" value="MurD-like peptide ligases, peptide-binding domain"/>
    <property type="match status" value="1"/>
</dbReference>
<keyword evidence="13 23" id="KW-0067">ATP-binding</keyword>
<dbReference type="SUPFAM" id="SSF53623">
    <property type="entry name" value="MurD-like peptide ligases, catalytic domain"/>
    <property type="match status" value="1"/>
</dbReference>
<feature type="domain" description="Mur ligase C-terminal" evidence="24">
    <location>
        <begin position="296"/>
        <end position="414"/>
    </location>
</feature>
<evidence type="ECO:0000256" key="3">
    <source>
        <dbReference type="ARBA" id="ARBA00004799"/>
    </source>
</evidence>
<dbReference type="UniPathway" id="UPA00077">
    <property type="reaction ID" value="UER00157"/>
</dbReference>
<keyword evidence="12 23" id="KW-0547">Nucleotide-binding</keyword>
<evidence type="ECO:0000256" key="1">
    <source>
        <dbReference type="ARBA" id="ARBA00001946"/>
    </source>
</evidence>
<proteinExistence type="inferred from homology"/>
<evidence type="ECO:0000256" key="19">
    <source>
        <dbReference type="ARBA" id="ARBA00047493"/>
    </source>
</evidence>
<evidence type="ECO:0000256" key="13">
    <source>
        <dbReference type="ARBA" id="ARBA00022840"/>
    </source>
</evidence>
<evidence type="ECO:0000259" key="25">
    <source>
        <dbReference type="Pfam" id="PF08245"/>
    </source>
</evidence>
<evidence type="ECO:0000256" key="7">
    <source>
        <dbReference type="ARBA" id="ARBA00013023"/>
    </source>
</evidence>
<dbReference type="InterPro" id="IPR036615">
    <property type="entry name" value="Mur_ligase_C_dom_sf"/>
</dbReference>
<evidence type="ECO:0000259" key="24">
    <source>
        <dbReference type="Pfam" id="PF02875"/>
    </source>
</evidence>
<evidence type="ECO:0000256" key="5">
    <source>
        <dbReference type="ARBA" id="ARBA00008276"/>
    </source>
</evidence>
<dbReference type="EC" id="6.3.2.12" evidence="7"/>
<evidence type="ECO:0000256" key="21">
    <source>
        <dbReference type="ARBA" id="ARBA00049035"/>
    </source>
</evidence>
<dbReference type="GO" id="GO:0008841">
    <property type="term" value="F:dihydrofolate synthase activity"/>
    <property type="evidence" value="ECO:0007669"/>
    <property type="project" value="UniProtKB-EC"/>
</dbReference>
<comment type="pathway">
    <text evidence="3">Cofactor biosynthesis; tetrahydrofolate biosynthesis; 7,8-dihydrofolate from 2-amino-4-hydroxy-6-hydroxymethyl-7,8-dihydropteridine diphosphate and 4-aminobenzoate: step 2/2.</text>
</comment>
<dbReference type="InterPro" id="IPR013221">
    <property type="entry name" value="Mur_ligase_cen"/>
</dbReference>
<gene>
    <name evidence="26" type="ORF">EV690_2494</name>
</gene>
<dbReference type="Pfam" id="PF02875">
    <property type="entry name" value="Mur_ligase_C"/>
    <property type="match status" value="1"/>
</dbReference>
<dbReference type="PIRSF" id="PIRSF001563">
    <property type="entry name" value="Folylpolyglu_synth"/>
    <property type="match status" value="1"/>
</dbReference>
<comment type="function">
    <text evidence="2">Functions in two distinct reactions of the de novo folate biosynthetic pathway. Catalyzes the addition of a glutamate residue to dihydropteroate (7,8-dihydropteroate or H2Pte) to form dihydrofolate (7,8-dihydrofolate monoglutamate or H2Pte-Glu). Also catalyzes successive additions of L-glutamate to tetrahydrofolate or 10-formyltetrahydrofolate or 5,10-methylenetetrahydrofolate, leading to folylpolyglutamate derivatives.</text>
</comment>
<dbReference type="Proteomes" id="UP000295565">
    <property type="component" value="Unassembled WGS sequence"/>
</dbReference>
<comment type="subunit">
    <text evidence="6">Monomer.</text>
</comment>
<comment type="catalytic activity">
    <reaction evidence="20">
        <text>10-formyltetrahydrofolyl-(gamma-L-Glu)(n) + L-glutamate + ATP = 10-formyltetrahydrofolyl-(gamma-L-Glu)(n+1) + ADP + phosphate + H(+)</text>
        <dbReference type="Rhea" id="RHEA:51904"/>
        <dbReference type="Rhea" id="RHEA-COMP:13088"/>
        <dbReference type="Rhea" id="RHEA-COMP:14300"/>
        <dbReference type="ChEBI" id="CHEBI:15378"/>
        <dbReference type="ChEBI" id="CHEBI:29985"/>
        <dbReference type="ChEBI" id="CHEBI:30616"/>
        <dbReference type="ChEBI" id="CHEBI:43474"/>
        <dbReference type="ChEBI" id="CHEBI:134413"/>
        <dbReference type="ChEBI" id="CHEBI:456216"/>
        <dbReference type="EC" id="6.3.2.17"/>
    </reaction>
</comment>
<comment type="cofactor">
    <cofactor evidence="1">
        <name>Mg(2+)</name>
        <dbReference type="ChEBI" id="CHEBI:18420"/>
    </cofactor>
</comment>
<dbReference type="Gene3D" id="3.90.190.20">
    <property type="entry name" value="Mur ligase, C-terminal domain"/>
    <property type="match status" value="1"/>
</dbReference>
<organism evidence="26 27">
    <name type="scientific">Celerinatantimonas diazotrophica</name>
    <dbReference type="NCBI Taxonomy" id="412034"/>
    <lineage>
        <taxon>Bacteria</taxon>
        <taxon>Pseudomonadati</taxon>
        <taxon>Pseudomonadota</taxon>
        <taxon>Gammaproteobacteria</taxon>
        <taxon>Celerinatantimonadaceae</taxon>
        <taxon>Celerinatantimonas</taxon>
    </lineage>
</organism>
<evidence type="ECO:0000256" key="15">
    <source>
        <dbReference type="ARBA" id="ARBA00022909"/>
    </source>
</evidence>
<evidence type="ECO:0000256" key="2">
    <source>
        <dbReference type="ARBA" id="ARBA00002714"/>
    </source>
</evidence>
<comment type="similarity">
    <text evidence="5 23">Belongs to the folylpolyglutamate synthase family.</text>
</comment>
<evidence type="ECO:0000256" key="8">
    <source>
        <dbReference type="ARBA" id="ARBA00013025"/>
    </source>
</evidence>
<dbReference type="PANTHER" id="PTHR11136:SF0">
    <property type="entry name" value="DIHYDROFOLATE SYNTHETASE-RELATED"/>
    <property type="match status" value="1"/>
</dbReference>
<dbReference type="NCBIfam" id="TIGR01499">
    <property type="entry name" value="folC"/>
    <property type="match status" value="1"/>
</dbReference>
<dbReference type="GO" id="GO:0046872">
    <property type="term" value="F:metal ion binding"/>
    <property type="evidence" value="ECO:0007669"/>
    <property type="project" value="UniProtKB-KW"/>
</dbReference>
<dbReference type="NCBIfam" id="NF008101">
    <property type="entry name" value="PRK10846.1"/>
    <property type="match status" value="1"/>
</dbReference>
<evidence type="ECO:0000256" key="23">
    <source>
        <dbReference type="PIRNR" id="PIRNR001563"/>
    </source>
</evidence>
<accession>A0A4R1JAF6</accession>
<dbReference type="PROSITE" id="PS01011">
    <property type="entry name" value="FOLYLPOLYGLU_SYNT_1"/>
    <property type="match status" value="1"/>
</dbReference>
<dbReference type="GO" id="GO:0046656">
    <property type="term" value="P:folic acid biosynthetic process"/>
    <property type="evidence" value="ECO:0007669"/>
    <property type="project" value="UniProtKB-KW"/>
</dbReference>
<protein>
    <recommendedName>
        <fullName evidence="9">Dihydrofolate synthase/folylpolyglutamate synthase</fullName>
        <ecNumber evidence="7">6.3.2.12</ecNumber>
        <ecNumber evidence="8">6.3.2.17</ecNumber>
    </recommendedName>
    <alternativeName>
        <fullName evidence="18">Folylpoly-gamma-glutamate synthetase-dihydrofolate synthetase</fullName>
    </alternativeName>
    <alternativeName>
        <fullName evidence="16">Folylpolyglutamate synthetase</fullName>
    </alternativeName>
    <alternativeName>
        <fullName evidence="17">Tetrahydrofolylpolyglutamate synthase</fullName>
    </alternativeName>
</protein>
<dbReference type="GO" id="GO:0046654">
    <property type="term" value="P:tetrahydrofolate biosynthetic process"/>
    <property type="evidence" value="ECO:0007669"/>
    <property type="project" value="UniProtKB-UniPathway"/>
</dbReference>
<dbReference type="PROSITE" id="PS01012">
    <property type="entry name" value="FOLYLPOLYGLU_SYNT_2"/>
    <property type="match status" value="1"/>
</dbReference>
<dbReference type="GO" id="GO:0005524">
    <property type="term" value="F:ATP binding"/>
    <property type="evidence" value="ECO:0007669"/>
    <property type="project" value="UniProtKB-KW"/>
</dbReference>
<feature type="domain" description="Mur ligase central" evidence="25">
    <location>
        <begin position="60"/>
        <end position="237"/>
    </location>
</feature>
<sequence length="427" mass="47161">MSQLTNNHMTQTSLKSRSLADWLSYLEHHHPIAIDLGLERIRAVAQRMQLDSLAMPVVTVAGTNGKGSTCRLIEQLLLADGHSVGVYSSPHLLDYRERVRINDNLVDSELFCQAFTEIEQARAEISLTYFEVGTLAALWLFRRFAPDFVVLEVGLGGRLDATNIIDANVAVVTTIALDHEKFLGNDLAQIGREKAGIFRSHGNAVTGDPQIQSSVYEVAKSLHCELLANGQNIHAELSPDSQTWRYLGKQVEYSQLPVPDLPLDNAVAALAAIEQLGVSLTQSQVRYCIENWQLAGRMQRLQDAPVVYIDVAHNPQSAQYLATQLRRHRWHDKSYAVCAMLADKDNSGVVRELDGLFDNWFIAGLYGERGDDGSKLAQALQGQPFERFEHVNQAYKHALAKAGAADRVIVFGSFVTVAEVLSARGGS</sequence>